<reference evidence="9 10" key="1">
    <citation type="submission" date="2015-12" db="EMBL/GenBank/DDBJ databases">
        <title>Draft genome sequnece of Fervidicola ferrireducens strain Y170.</title>
        <authorList>
            <person name="Patel B.K."/>
        </authorList>
    </citation>
    <scope>NUCLEOTIDE SEQUENCE [LARGE SCALE GENOMIC DNA]</scope>
    <source>
        <strain evidence="9 10">Y170</strain>
    </source>
</reference>
<dbReference type="InterPro" id="IPR006225">
    <property type="entry name" value="PsdUridine_synth_RluC/D"/>
</dbReference>
<dbReference type="AlphaFoldDB" id="A0A140L4S1"/>
<dbReference type="GO" id="GO:0120159">
    <property type="term" value="F:rRNA pseudouridine synthase activity"/>
    <property type="evidence" value="ECO:0007669"/>
    <property type="project" value="UniProtKB-ARBA"/>
</dbReference>
<keyword evidence="4 7" id="KW-0413">Isomerase</keyword>
<dbReference type="PATRIC" id="fig|520764.3.peg.1962"/>
<dbReference type="PROSITE" id="PS50889">
    <property type="entry name" value="S4"/>
    <property type="match status" value="1"/>
</dbReference>
<dbReference type="Pfam" id="PF01479">
    <property type="entry name" value="S4"/>
    <property type="match status" value="1"/>
</dbReference>
<comment type="catalytic activity">
    <reaction evidence="1 7">
        <text>a uridine in RNA = a pseudouridine in RNA</text>
        <dbReference type="Rhea" id="RHEA:48348"/>
        <dbReference type="Rhea" id="RHEA-COMP:12068"/>
        <dbReference type="Rhea" id="RHEA-COMP:12069"/>
        <dbReference type="ChEBI" id="CHEBI:65314"/>
        <dbReference type="ChEBI" id="CHEBI:65315"/>
    </reaction>
</comment>
<dbReference type="SUPFAM" id="SSF55174">
    <property type="entry name" value="Alpha-L RNA-binding motif"/>
    <property type="match status" value="1"/>
</dbReference>
<accession>A0A140L4S1</accession>
<dbReference type="Gene3D" id="3.10.290.10">
    <property type="entry name" value="RNA-binding S4 domain"/>
    <property type="match status" value="1"/>
</dbReference>
<dbReference type="GO" id="GO:0000455">
    <property type="term" value="P:enzyme-directed rRNA pseudouridine synthesis"/>
    <property type="evidence" value="ECO:0007669"/>
    <property type="project" value="UniProtKB-ARBA"/>
</dbReference>
<proteinExistence type="inferred from homology"/>
<evidence type="ECO:0000313" key="9">
    <source>
        <dbReference type="EMBL" id="KXG75546.1"/>
    </source>
</evidence>
<feature type="active site" evidence="5">
    <location>
        <position position="139"/>
    </location>
</feature>
<dbReference type="InterPro" id="IPR050188">
    <property type="entry name" value="RluA_PseudoU_synthase"/>
</dbReference>
<evidence type="ECO:0000256" key="7">
    <source>
        <dbReference type="RuleBase" id="RU362028"/>
    </source>
</evidence>
<dbReference type="FunFam" id="3.30.2350.10:FF:000006">
    <property type="entry name" value="Pseudouridine synthase"/>
    <property type="match status" value="1"/>
</dbReference>
<dbReference type="PROSITE" id="PS01129">
    <property type="entry name" value="PSI_RLU"/>
    <property type="match status" value="1"/>
</dbReference>
<evidence type="ECO:0000256" key="3">
    <source>
        <dbReference type="ARBA" id="ARBA00022884"/>
    </source>
</evidence>
<evidence type="ECO:0000256" key="5">
    <source>
        <dbReference type="PIRSR" id="PIRSR606225-1"/>
    </source>
</evidence>
<dbReference type="SUPFAM" id="SSF55120">
    <property type="entry name" value="Pseudouridine synthase"/>
    <property type="match status" value="1"/>
</dbReference>
<evidence type="ECO:0000256" key="2">
    <source>
        <dbReference type="ARBA" id="ARBA00010876"/>
    </source>
</evidence>
<dbReference type="RefSeq" id="WP_066354129.1">
    <property type="nucleotide sequence ID" value="NZ_LOED01000025.1"/>
</dbReference>
<evidence type="ECO:0000256" key="1">
    <source>
        <dbReference type="ARBA" id="ARBA00000073"/>
    </source>
</evidence>
<evidence type="ECO:0000256" key="6">
    <source>
        <dbReference type="PROSITE-ProRule" id="PRU00182"/>
    </source>
</evidence>
<dbReference type="PANTHER" id="PTHR21600">
    <property type="entry name" value="MITOCHONDRIAL RNA PSEUDOURIDINE SYNTHASE"/>
    <property type="match status" value="1"/>
</dbReference>
<dbReference type="InterPro" id="IPR002942">
    <property type="entry name" value="S4_RNA-bd"/>
</dbReference>
<dbReference type="InterPro" id="IPR006145">
    <property type="entry name" value="PsdUridine_synth_RsuA/RluA"/>
</dbReference>
<dbReference type="CDD" id="cd02869">
    <property type="entry name" value="PseudoU_synth_RluA_like"/>
    <property type="match status" value="1"/>
</dbReference>
<gene>
    <name evidence="9" type="primary">rluD_2</name>
    <name evidence="9" type="ORF">AN618_18240</name>
</gene>
<dbReference type="Pfam" id="PF00849">
    <property type="entry name" value="PseudoU_synth_2"/>
    <property type="match status" value="1"/>
</dbReference>
<comment type="similarity">
    <text evidence="2 7">Belongs to the pseudouridine synthase RluA family.</text>
</comment>
<dbReference type="EMBL" id="LOED01000025">
    <property type="protein sequence ID" value="KXG75546.1"/>
    <property type="molecule type" value="Genomic_DNA"/>
</dbReference>
<dbReference type="CDD" id="cd00165">
    <property type="entry name" value="S4"/>
    <property type="match status" value="1"/>
</dbReference>
<evidence type="ECO:0000256" key="4">
    <source>
        <dbReference type="ARBA" id="ARBA00023235"/>
    </source>
</evidence>
<keyword evidence="3 6" id="KW-0694">RNA-binding</keyword>
<dbReference type="PANTHER" id="PTHR21600:SF44">
    <property type="entry name" value="RIBOSOMAL LARGE SUBUNIT PSEUDOURIDINE SYNTHASE D"/>
    <property type="match status" value="1"/>
</dbReference>
<keyword evidence="10" id="KW-1185">Reference proteome</keyword>
<name>A0A140L4S1_9FIRM</name>
<dbReference type="NCBIfam" id="TIGR00005">
    <property type="entry name" value="rluA_subfam"/>
    <property type="match status" value="1"/>
</dbReference>
<dbReference type="InterPro" id="IPR036986">
    <property type="entry name" value="S4_RNA-bd_sf"/>
</dbReference>
<evidence type="ECO:0000259" key="8">
    <source>
        <dbReference type="SMART" id="SM00363"/>
    </source>
</evidence>
<comment type="function">
    <text evidence="7">Responsible for synthesis of pseudouridine from uracil.</text>
</comment>
<evidence type="ECO:0000313" key="10">
    <source>
        <dbReference type="Proteomes" id="UP000070427"/>
    </source>
</evidence>
<comment type="caution">
    <text evidence="9">The sequence shown here is derived from an EMBL/GenBank/DDBJ whole genome shotgun (WGS) entry which is preliminary data.</text>
</comment>
<dbReference type="Proteomes" id="UP000070427">
    <property type="component" value="Unassembled WGS sequence"/>
</dbReference>
<dbReference type="FunCoup" id="A0A140L4S1">
    <property type="interactions" value="443"/>
</dbReference>
<organism evidence="9 10">
    <name type="scientific">Fervidicola ferrireducens</name>
    <dbReference type="NCBI Taxonomy" id="520764"/>
    <lineage>
        <taxon>Bacteria</taxon>
        <taxon>Bacillati</taxon>
        <taxon>Bacillota</taxon>
        <taxon>Clostridia</taxon>
        <taxon>Thermosediminibacterales</taxon>
        <taxon>Thermosediminibacteraceae</taxon>
        <taxon>Fervidicola</taxon>
    </lineage>
</organism>
<feature type="domain" description="RNA-binding S4" evidence="8">
    <location>
        <begin position="16"/>
        <end position="80"/>
    </location>
</feature>
<dbReference type="Gene3D" id="3.30.2350.10">
    <property type="entry name" value="Pseudouridine synthase"/>
    <property type="match status" value="1"/>
</dbReference>
<dbReference type="InterPro" id="IPR006224">
    <property type="entry name" value="PsdUridine_synth_RluA-like_CS"/>
</dbReference>
<protein>
    <recommendedName>
        <fullName evidence="7">Pseudouridine synthase</fullName>
        <ecNumber evidence="7">5.4.99.-</ecNumber>
    </recommendedName>
</protein>
<dbReference type="EC" id="5.4.99.-" evidence="7"/>
<dbReference type="GO" id="GO:0003723">
    <property type="term" value="F:RNA binding"/>
    <property type="evidence" value="ECO:0007669"/>
    <property type="project" value="UniProtKB-KW"/>
</dbReference>
<sequence>MERTFKINVTEEDVKKRIDVFLAGLMNDFSRSYIQKGIEEGWVKVNGKFVKPNYKLKKGDVIEAEIPAPKPLSLEPENIPLDIIYEDQDIIVVNKPRGMVVYPAPGNYSGTLVNALLYHTKDLSGINGVLRPGIVHRLDKDTSGVIVVAKNDQAHRELVNQFKSKKVKKTYLAIVWGNILEDKATIEAPIGRHPVKRVEMAVDAKHGKEAITHFKVLERFGDFTFVEVSIETGRTHQIRVHMSYIGHPIVGDPVYSRKKNPFKIKGQALHAFRLGLYHPRKGEFMTFEAPVPDDFNEILNTLKRKVM</sequence>
<dbReference type="STRING" id="520764.AN618_18240"/>
<dbReference type="SMART" id="SM00363">
    <property type="entry name" value="S4"/>
    <property type="match status" value="1"/>
</dbReference>
<dbReference type="InParanoid" id="A0A140L4S1"/>
<dbReference type="InterPro" id="IPR020103">
    <property type="entry name" value="PsdUridine_synth_cat_dom_sf"/>
</dbReference>